<protein>
    <submittedName>
        <fullName evidence="2">Uncharacterized protein</fullName>
    </submittedName>
</protein>
<dbReference type="EMBL" id="BDGG01000012">
    <property type="protein sequence ID" value="GAV05543.1"/>
    <property type="molecule type" value="Genomic_DNA"/>
</dbReference>
<accession>A0A1D1VYV2</accession>
<feature type="transmembrane region" description="Helical" evidence="1">
    <location>
        <begin position="51"/>
        <end position="70"/>
    </location>
</feature>
<gene>
    <name evidence="2" type="primary">RvY_15661-1</name>
    <name evidence="2" type="synonym">RvY_15661.1</name>
    <name evidence="2" type="ORF">RvY_15661</name>
</gene>
<comment type="caution">
    <text evidence="2">The sequence shown here is derived from an EMBL/GenBank/DDBJ whole genome shotgun (WGS) entry which is preliminary data.</text>
</comment>
<organism evidence="2 3">
    <name type="scientific">Ramazzottius varieornatus</name>
    <name type="common">Water bear</name>
    <name type="synonym">Tardigrade</name>
    <dbReference type="NCBI Taxonomy" id="947166"/>
    <lineage>
        <taxon>Eukaryota</taxon>
        <taxon>Metazoa</taxon>
        <taxon>Ecdysozoa</taxon>
        <taxon>Tardigrada</taxon>
        <taxon>Eutardigrada</taxon>
        <taxon>Parachela</taxon>
        <taxon>Hypsibioidea</taxon>
        <taxon>Ramazzottiidae</taxon>
        <taxon>Ramazzottius</taxon>
    </lineage>
</organism>
<sequence length="131" mass="14615">MSLKGVFTCCVAAMLLGSAIPVQISPGMHEETSLLPENLNELDTSDAITSLWRTLVSCKFFDVLFVVLLIKYSWMANHVMNGSECGTQANNLSPQDFFAIFASLRRSQNPCHEDEYTTQPTDFLRTFGHGF</sequence>
<reference evidence="2 3" key="1">
    <citation type="journal article" date="2016" name="Nat. Commun.">
        <title>Extremotolerant tardigrade genome and improved radiotolerance of human cultured cells by tardigrade-unique protein.</title>
        <authorList>
            <person name="Hashimoto T."/>
            <person name="Horikawa D.D."/>
            <person name="Saito Y."/>
            <person name="Kuwahara H."/>
            <person name="Kozuka-Hata H."/>
            <person name="Shin-I T."/>
            <person name="Minakuchi Y."/>
            <person name="Ohishi K."/>
            <person name="Motoyama A."/>
            <person name="Aizu T."/>
            <person name="Enomoto A."/>
            <person name="Kondo K."/>
            <person name="Tanaka S."/>
            <person name="Hara Y."/>
            <person name="Koshikawa S."/>
            <person name="Sagara H."/>
            <person name="Miura T."/>
            <person name="Yokobori S."/>
            <person name="Miyagawa K."/>
            <person name="Suzuki Y."/>
            <person name="Kubo T."/>
            <person name="Oyama M."/>
            <person name="Kohara Y."/>
            <person name="Fujiyama A."/>
            <person name="Arakawa K."/>
            <person name="Katayama T."/>
            <person name="Toyoda A."/>
            <person name="Kunieda T."/>
        </authorList>
    </citation>
    <scope>NUCLEOTIDE SEQUENCE [LARGE SCALE GENOMIC DNA]</scope>
    <source>
        <strain evidence="2 3">YOKOZUNA-1</strain>
    </source>
</reference>
<keyword evidence="1" id="KW-1133">Transmembrane helix</keyword>
<dbReference type="Proteomes" id="UP000186922">
    <property type="component" value="Unassembled WGS sequence"/>
</dbReference>
<keyword evidence="1" id="KW-0812">Transmembrane</keyword>
<keyword evidence="1" id="KW-0472">Membrane</keyword>
<evidence type="ECO:0000256" key="1">
    <source>
        <dbReference type="SAM" id="Phobius"/>
    </source>
</evidence>
<evidence type="ECO:0000313" key="2">
    <source>
        <dbReference type="EMBL" id="GAV05543.1"/>
    </source>
</evidence>
<dbReference type="AlphaFoldDB" id="A0A1D1VYV2"/>
<keyword evidence="3" id="KW-1185">Reference proteome</keyword>
<evidence type="ECO:0000313" key="3">
    <source>
        <dbReference type="Proteomes" id="UP000186922"/>
    </source>
</evidence>
<proteinExistence type="predicted"/>
<name>A0A1D1VYV2_RAMVA</name>